<dbReference type="KEGG" id="copr:Cop2CBH44_01140"/>
<dbReference type="EMBL" id="AP023322">
    <property type="protein sequence ID" value="BCI61761.1"/>
    <property type="molecule type" value="Genomic_DNA"/>
</dbReference>
<proteinExistence type="predicted"/>
<evidence type="ECO:0000313" key="2">
    <source>
        <dbReference type="Proteomes" id="UP000594042"/>
    </source>
</evidence>
<keyword evidence="2" id="KW-1185">Reference proteome</keyword>
<reference evidence="2" key="1">
    <citation type="submission" date="2020-07" db="EMBL/GenBank/DDBJ databases">
        <title>Complete genome sequencing of Coprobacter sp. strain 2CBH44.</title>
        <authorList>
            <person name="Sakamoto M."/>
            <person name="Murakami T."/>
            <person name="Mori H."/>
        </authorList>
    </citation>
    <scope>NUCLEOTIDE SEQUENCE [LARGE SCALE GENOMIC DNA]</scope>
    <source>
        <strain evidence="2">2CBH44</strain>
    </source>
</reference>
<gene>
    <name evidence="1" type="ORF">Cop2CBH44_01140</name>
</gene>
<name>A0A7G1HTB9_9BACT</name>
<evidence type="ECO:0000313" key="1">
    <source>
        <dbReference type="EMBL" id="BCI61761.1"/>
    </source>
</evidence>
<protein>
    <submittedName>
        <fullName evidence="1">Uncharacterized protein</fullName>
    </submittedName>
</protein>
<dbReference type="Proteomes" id="UP000594042">
    <property type="component" value="Chromosome"/>
</dbReference>
<dbReference type="AlphaFoldDB" id="A0A7G1HTB9"/>
<sequence length="32" mass="3960">MQNKHECRLFLSVQFFFQFFLKEDIGYAENQT</sequence>
<organism evidence="1 2">
    <name type="scientific">Coprobacter secundus subsp. similis</name>
    <dbReference type="NCBI Taxonomy" id="2751153"/>
    <lineage>
        <taxon>Bacteria</taxon>
        <taxon>Pseudomonadati</taxon>
        <taxon>Bacteroidota</taxon>
        <taxon>Bacteroidia</taxon>
        <taxon>Bacteroidales</taxon>
        <taxon>Barnesiellaceae</taxon>
        <taxon>Coprobacter</taxon>
    </lineage>
</organism>
<accession>A0A7G1HTB9</accession>